<dbReference type="EMBL" id="AANZ01000002">
    <property type="protein sequence ID" value="EAQ82126.1"/>
    <property type="molecule type" value="Genomic_DNA"/>
</dbReference>
<comment type="caution">
    <text evidence="2">The sequence shown here is derived from an EMBL/GenBank/DDBJ whole genome shotgun (WGS) entry which is preliminary data.</text>
</comment>
<accession>A3ZMF3</accession>
<keyword evidence="1" id="KW-0812">Transmembrane</keyword>
<keyword evidence="1" id="KW-1133">Transmembrane helix</keyword>
<gene>
    <name evidence="2" type="ORF">DSM3645_00390</name>
</gene>
<dbReference type="RefSeq" id="WP_002649968.1">
    <property type="nucleotide sequence ID" value="NZ_AANZ01000002.1"/>
</dbReference>
<name>A3ZMF3_9BACT</name>
<feature type="transmembrane region" description="Helical" evidence="1">
    <location>
        <begin position="59"/>
        <end position="79"/>
    </location>
</feature>
<dbReference type="Proteomes" id="UP000004358">
    <property type="component" value="Unassembled WGS sequence"/>
</dbReference>
<evidence type="ECO:0008006" key="4">
    <source>
        <dbReference type="Google" id="ProtNLM"/>
    </source>
</evidence>
<evidence type="ECO:0000313" key="3">
    <source>
        <dbReference type="Proteomes" id="UP000004358"/>
    </source>
</evidence>
<dbReference type="Pfam" id="PF10825">
    <property type="entry name" value="DUF2752"/>
    <property type="match status" value="1"/>
</dbReference>
<sequence>MSISGEAPETLDASPLEEYREQEFPERSLITFHCVMLAMALVVLIAALALSFQAGEKVYLPLLGAALPPSCAMKLYYGIDCPGCGLTRSFILLAHGDLPGSLAYNPAGVLLFGIVLFQIPYRPAQLLRIRQGRPSWNLGIPAAAIFSAIFAVMLVQWAVKFL</sequence>
<feature type="transmembrane region" description="Helical" evidence="1">
    <location>
        <begin position="99"/>
        <end position="117"/>
    </location>
</feature>
<dbReference type="OrthoDB" id="9816182at2"/>
<dbReference type="AlphaFoldDB" id="A3ZMF3"/>
<feature type="transmembrane region" description="Helical" evidence="1">
    <location>
        <begin position="138"/>
        <end position="159"/>
    </location>
</feature>
<dbReference type="HOGENOM" id="CLU_1632162_0_0_0"/>
<keyword evidence="1" id="KW-0472">Membrane</keyword>
<feature type="transmembrane region" description="Helical" evidence="1">
    <location>
        <begin position="30"/>
        <end position="52"/>
    </location>
</feature>
<evidence type="ECO:0000256" key="1">
    <source>
        <dbReference type="SAM" id="Phobius"/>
    </source>
</evidence>
<dbReference type="STRING" id="314230.DSM3645_00390"/>
<organism evidence="2 3">
    <name type="scientific">Blastopirellula marina DSM 3645</name>
    <dbReference type="NCBI Taxonomy" id="314230"/>
    <lineage>
        <taxon>Bacteria</taxon>
        <taxon>Pseudomonadati</taxon>
        <taxon>Planctomycetota</taxon>
        <taxon>Planctomycetia</taxon>
        <taxon>Pirellulales</taxon>
        <taxon>Pirellulaceae</taxon>
        <taxon>Blastopirellula</taxon>
    </lineage>
</organism>
<protein>
    <recommendedName>
        <fullName evidence="4">DUF2752 domain-containing protein</fullName>
    </recommendedName>
</protein>
<reference evidence="2 3" key="1">
    <citation type="submission" date="2006-02" db="EMBL/GenBank/DDBJ databases">
        <authorList>
            <person name="Amann R."/>
            <person name="Ferriera S."/>
            <person name="Johnson J."/>
            <person name="Kravitz S."/>
            <person name="Halpern A."/>
            <person name="Remington K."/>
            <person name="Beeson K."/>
            <person name="Tran B."/>
            <person name="Rogers Y.-H."/>
            <person name="Friedman R."/>
            <person name="Venter J.C."/>
        </authorList>
    </citation>
    <scope>NUCLEOTIDE SEQUENCE [LARGE SCALE GENOMIC DNA]</scope>
    <source>
        <strain evidence="2 3">DSM 3645</strain>
    </source>
</reference>
<dbReference type="InterPro" id="IPR021215">
    <property type="entry name" value="DUF2752"/>
</dbReference>
<evidence type="ECO:0000313" key="2">
    <source>
        <dbReference type="EMBL" id="EAQ82126.1"/>
    </source>
</evidence>
<proteinExistence type="predicted"/>